<gene>
    <name evidence="2" type="ORF">KN815_35150</name>
</gene>
<proteinExistence type="predicted"/>
<organism evidence="2 3">
    <name type="scientific">Streptomyces niphimycinicus</name>
    <dbReference type="NCBI Taxonomy" id="2842201"/>
    <lineage>
        <taxon>Bacteria</taxon>
        <taxon>Bacillati</taxon>
        <taxon>Actinomycetota</taxon>
        <taxon>Actinomycetes</taxon>
        <taxon>Kitasatosporales</taxon>
        <taxon>Streptomycetaceae</taxon>
        <taxon>Streptomyces</taxon>
    </lineage>
</organism>
<protein>
    <submittedName>
        <fullName evidence="2">Uncharacterized protein</fullName>
    </submittedName>
</protein>
<accession>A0ABS6CQ69</accession>
<feature type="compositionally biased region" description="Low complexity" evidence="1">
    <location>
        <begin position="432"/>
        <end position="453"/>
    </location>
</feature>
<sequence length="527" mass="57152">MPATALSDSPECVHFVDDWDGILHETYGGDADRAVLDCARRLAADPAGEEAYAWTLGLVMMAAHIGRFSRKDVAAAALEALHATDRKLRDLPCAHRTHPYESDLDDRIDHFVDDLPLLTNGLTEDEDPDWEDDAAKEQWLCPRDIAGYARVAVDIIAPGSVGGIPPRLPARDARRAEDLRSIVWDYPSAAVDPGQELSAYARNLVANPLGYHRAGLVVVLHAACWYAASGRIRDRRVLDTMVDALEAVLPGLGDASCAHREGDHPEVGRDTAEQATVGIHLLSPGGRGVYRHWHREELETAPLEAWLCPAFLAAIAREALDHLRTGRERLFGLRDTAHLDGVLVRPDGRLDVERLTHAVRFRCRDGQAAEDAGLWAARRFAAGPADPRERLVLLLVACWSVTSGEEAPPEAVHRDLRAILGSVRIAAAGGPESALAGGPAGASAPAGVPAGEPCPHGGAHPWDVLTELVGRRHFGFHEDPYGAHLNHLYAPGEYETPERPFDAEAWGCPRHVAQRVRGALRVIDGAN</sequence>
<evidence type="ECO:0000256" key="1">
    <source>
        <dbReference type="SAM" id="MobiDB-lite"/>
    </source>
</evidence>
<dbReference type="Proteomes" id="UP000720508">
    <property type="component" value="Unassembled WGS sequence"/>
</dbReference>
<keyword evidence="3" id="KW-1185">Reference proteome</keyword>
<comment type="caution">
    <text evidence="2">The sequence shown here is derived from an EMBL/GenBank/DDBJ whole genome shotgun (WGS) entry which is preliminary data.</text>
</comment>
<reference evidence="2 3" key="1">
    <citation type="submission" date="2021-06" db="EMBL/GenBank/DDBJ databases">
        <authorList>
            <person name="Pan X."/>
        </authorList>
    </citation>
    <scope>NUCLEOTIDE SEQUENCE [LARGE SCALE GENOMIC DNA]</scope>
    <source>
        <strain evidence="2 3">4503</strain>
    </source>
</reference>
<evidence type="ECO:0000313" key="3">
    <source>
        <dbReference type="Proteomes" id="UP000720508"/>
    </source>
</evidence>
<name>A0ABS6CQ69_9ACTN</name>
<feature type="region of interest" description="Disordered" evidence="1">
    <location>
        <begin position="432"/>
        <end position="454"/>
    </location>
</feature>
<dbReference type="EMBL" id="JAHLEM010000530">
    <property type="protein sequence ID" value="MBU3869107.1"/>
    <property type="molecule type" value="Genomic_DNA"/>
</dbReference>
<evidence type="ECO:0000313" key="2">
    <source>
        <dbReference type="EMBL" id="MBU3869107.1"/>
    </source>
</evidence>